<gene>
    <name evidence="1" type="ORF">NDEV_1202</name>
</gene>
<accession>A0A128A3R7</accession>
<evidence type="ECO:0000313" key="2">
    <source>
        <dbReference type="Proteomes" id="UP000196239"/>
    </source>
</evidence>
<dbReference type="EMBL" id="LN890280">
    <property type="protein sequence ID" value="CUR51967.1"/>
    <property type="molecule type" value="Genomic_DNA"/>
</dbReference>
<protein>
    <submittedName>
        <fullName evidence="1">Zinc finger, C2H2 type</fullName>
    </submittedName>
</protein>
<organism evidence="1 2">
    <name type="scientific">Nitrosotalea devaniterrae</name>
    <dbReference type="NCBI Taxonomy" id="1078905"/>
    <lineage>
        <taxon>Archaea</taxon>
        <taxon>Nitrososphaerota</taxon>
        <taxon>Nitrososphaeria</taxon>
        <taxon>Nitrosotaleales</taxon>
        <taxon>Nitrosotaleaceae</taxon>
        <taxon>Nitrosotalea</taxon>
    </lineage>
</organism>
<reference evidence="2" key="1">
    <citation type="submission" date="2015-10" db="EMBL/GenBank/DDBJ databases">
        <authorList>
            <person name="Lehtovirta-Morley L.E."/>
            <person name="Vieille C."/>
        </authorList>
    </citation>
    <scope>NUCLEOTIDE SEQUENCE [LARGE SCALE GENOMIC DNA]</scope>
</reference>
<dbReference type="AlphaFoldDB" id="A0A128A3R7"/>
<evidence type="ECO:0000313" key="1">
    <source>
        <dbReference type="EMBL" id="CUR51967.1"/>
    </source>
</evidence>
<sequence>MVDMITVDCRVVPSLKSPLAVYTSDQVGAIPALKIHEFMLAPVNDEDVDSNRVIKAIKDFLNSLSIEKHYAVIQNRNIISIVALDDFKLETLPAQSSDQFFSCVHCGHVTQFETVHNNHMKIHYL</sequence>
<dbReference type="Proteomes" id="UP000196239">
    <property type="component" value="Chromosome 1"/>
</dbReference>
<keyword evidence="2" id="KW-1185">Reference proteome</keyword>
<dbReference type="KEGG" id="ndv:NDEV_1202"/>
<name>A0A128A3R7_9ARCH</name>
<proteinExistence type="predicted"/>